<organism evidence="2 3">
    <name type="scientific">Trichoglossum hirsutum</name>
    <dbReference type="NCBI Taxonomy" id="265104"/>
    <lineage>
        <taxon>Eukaryota</taxon>
        <taxon>Fungi</taxon>
        <taxon>Dikarya</taxon>
        <taxon>Ascomycota</taxon>
        <taxon>Pezizomycotina</taxon>
        <taxon>Geoglossomycetes</taxon>
        <taxon>Geoglossales</taxon>
        <taxon>Geoglossaceae</taxon>
        <taxon>Trichoglossum</taxon>
    </lineage>
</organism>
<reference evidence="2" key="1">
    <citation type="submission" date="2021-03" db="EMBL/GenBank/DDBJ databases">
        <title>Comparative genomics and phylogenomic investigation of the class Geoglossomycetes provide insights into ecological specialization and systematics.</title>
        <authorList>
            <person name="Melie T."/>
            <person name="Pirro S."/>
            <person name="Miller A.N."/>
            <person name="Quandt A."/>
        </authorList>
    </citation>
    <scope>NUCLEOTIDE SEQUENCE</scope>
    <source>
        <strain evidence="2">CAQ_001_2017</strain>
    </source>
</reference>
<keyword evidence="3" id="KW-1185">Reference proteome</keyword>
<accession>A0A9P8LE47</accession>
<dbReference type="EMBL" id="JAGHQM010000351">
    <property type="protein sequence ID" value="KAH0562435.1"/>
    <property type="molecule type" value="Genomic_DNA"/>
</dbReference>
<gene>
    <name evidence="2" type="ORF">GP486_002874</name>
</gene>
<evidence type="ECO:0000313" key="2">
    <source>
        <dbReference type="EMBL" id="KAH0562435.1"/>
    </source>
</evidence>
<dbReference type="Proteomes" id="UP000750711">
    <property type="component" value="Unassembled WGS sequence"/>
</dbReference>
<name>A0A9P8LE47_9PEZI</name>
<feature type="region of interest" description="Disordered" evidence="1">
    <location>
        <begin position="183"/>
        <end position="209"/>
    </location>
</feature>
<proteinExistence type="predicted"/>
<comment type="caution">
    <text evidence="2">The sequence shown here is derived from an EMBL/GenBank/DDBJ whole genome shotgun (WGS) entry which is preliminary data.</text>
</comment>
<sequence length="232" mass="25983">MGAGLVPYNKYKIFSRLKAPSVSDTPDITQQQISTPKNPRQLHSFLVQTEVMMKSEKIGELAVKTIRTLAKLSLQEQAMGAVVKKRLKMKNGHKKSRIRLQKVNMSDGILITNEEIDQLKLELEQRETLATEKQLRAEAKKSLQGKKKLAIPRSKKQKKVSFVSVESIEFHILTDTETEDQAAVPLASTSRPGRAIRPSKRLRESLNEVPVKAGSSVVPSLTMVTRSRGSRE</sequence>
<evidence type="ECO:0000256" key="1">
    <source>
        <dbReference type="SAM" id="MobiDB-lite"/>
    </source>
</evidence>
<protein>
    <submittedName>
        <fullName evidence="2">Uncharacterized protein</fullName>
    </submittedName>
</protein>
<evidence type="ECO:0000313" key="3">
    <source>
        <dbReference type="Proteomes" id="UP000750711"/>
    </source>
</evidence>
<dbReference type="AlphaFoldDB" id="A0A9P8LE47"/>